<proteinExistence type="predicted"/>
<dbReference type="Pfam" id="PF00147">
    <property type="entry name" value="Fibrinogen_C"/>
    <property type="match status" value="1"/>
</dbReference>
<evidence type="ECO:0000259" key="2">
    <source>
        <dbReference type="PROSITE" id="PS51406"/>
    </source>
</evidence>
<dbReference type="SUPFAM" id="SSF56496">
    <property type="entry name" value="Fibrinogen C-terminal domain-like"/>
    <property type="match status" value="1"/>
</dbReference>
<dbReference type="InterPro" id="IPR036056">
    <property type="entry name" value="Fibrinogen-like_C"/>
</dbReference>
<dbReference type="GO" id="GO:0005615">
    <property type="term" value="C:extracellular space"/>
    <property type="evidence" value="ECO:0007669"/>
    <property type="project" value="TreeGrafter"/>
</dbReference>
<dbReference type="AlphaFoldDB" id="A0A3M0J0E7"/>
<evidence type="ECO:0000256" key="1">
    <source>
        <dbReference type="SAM" id="MobiDB-lite"/>
    </source>
</evidence>
<evidence type="ECO:0000313" key="3">
    <source>
        <dbReference type="EMBL" id="RMB88096.1"/>
    </source>
</evidence>
<dbReference type="EMBL" id="QRBI01000355">
    <property type="protein sequence ID" value="RMB88096.1"/>
    <property type="molecule type" value="Genomic_DNA"/>
</dbReference>
<dbReference type="STRING" id="333673.A0A3M0J0E7"/>
<gene>
    <name evidence="3" type="ORF">DUI87_35531</name>
</gene>
<dbReference type="InterPro" id="IPR002181">
    <property type="entry name" value="Fibrinogen_a/b/g_C_dom"/>
</dbReference>
<reference evidence="3 4" key="1">
    <citation type="submission" date="2018-07" db="EMBL/GenBank/DDBJ databases">
        <title>A high quality draft genome assembly of the barn swallow (H. rustica rustica).</title>
        <authorList>
            <person name="Formenti G."/>
            <person name="Chiara M."/>
            <person name="Poveda L."/>
            <person name="Francoijs K.-J."/>
            <person name="Bonisoli-Alquati A."/>
            <person name="Canova L."/>
            <person name="Gianfranceschi L."/>
            <person name="Horner D.S."/>
            <person name="Saino N."/>
        </authorList>
    </citation>
    <scope>NUCLEOTIDE SEQUENCE [LARGE SCALE GENOMIC DNA]</scope>
    <source>
        <strain evidence="3">Chelidonia</strain>
        <tissue evidence="3">Blood</tissue>
    </source>
</reference>
<comment type="caution">
    <text evidence="3">The sequence shown here is derived from an EMBL/GenBank/DDBJ whole genome shotgun (WGS) entry which is preliminary data.</text>
</comment>
<dbReference type="InterPro" id="IPR050373">
    <property type="entry name" value="Fibrinogen_C-term_domain"/>
</dbReference>
<protein>
    <recommendedName>
        <fullName evidence="2">Fibrinogen C-terminal domain-containing protein</fullName>
    </recommendedName>
</protein>
<dbReference type="PANTHER" id="PTHR19143:SF466">
    <property type="entry name" value="FIBRINOGEN C-TERMINAL DOMAIN-CONTAINING PROTEIN"/>
    <property type="match status" value="1"/>
</dbReference>
<accession>A0A3M0J0E7</accession>
<sequence>MTSQAEYSLRIDLEDWNNKHKHAFYQVFSIEDEENSYRLHVGGFSGTAADSFAWYHDKRSFSTPDSGGTSAPRSPTGAGGTTSASSATSTASTTRSQTTVTGILFFTCWEKNLGIA</sequence>
<feature type="domain" description="Fibrinogen C-terminal" evidence="2">
    <location>
        <begin position="1"/>
        <end position="65"/>
    </location>
</feature>
<keyword evidence="4" id="KW-1185">Reference proteome</keyword>
<dbReference type="PROSITE" id="PS51406">
    <property type="entry name" value="FIBRINOGEN_C_2"/>
    <property type="match status" value="1"/>
</dbReference>
<dbReference type="Gene3D" id="3.90.215.10">
    <property type="entry name" value="Gamma Fibrinogen, chain A, domain 1"/>
    <property type="match status" value="1"/>
</dbReference>
<organism evidence="3 4">
    <name type="scientific">Hirundo rustica rustica</name>
    <dbReference type="NCBI Taxonomy" id="333673"/>
    <lineage>
        <taxon>Eukaryota</taxon>
        <taxon>Metazoa</taxon>
        <taxon>Chordata</taxon>
        <taxon>Craniata</taxon>
        <taxon>Vertebrata</taxon>
        <taxon>Euteleostomi</taxon>
        <taxon>Archelosauria</taxon>
        <taxon>Archosauria</taxon>
        <taxon>Dinosauria</taxon>
        <taxon>Saurischia</taxon>
        <taxon>Theropoda</taxon>
        <taxon>Coelurosauria</taxon>
        <taxon>Aves</taxon>
        <taxon>Neognathae</taxon>
        <taxon>Neoaves</taxon>
        <taxon>Telluraves</taxon>
        <taxon>Australaves</taxon>
        <taxon>Passeriformes</taxon>
        <taxon>Sylvioidea</taxon>
        <taxon>Hirundinidae</taxon>
        <taxon>Hirundo</taxon>
    </lineage>
</organism>
<feature type="compositionally biased region" description="Polar residues" evidence="1">
    <location>
        <begin position="61"/>
        <end position="73"/>
    </location>
</feature>
<evidence type="ECO:0000313" key="4">
    <source>
        <dbReference type="Proteomes" id="UP000269221"/>
    </source>
</evidence>
<feature type="region of interest" description="Disordered" evidence="1">
    <location>
        <begin position="61"/>
        <end position="96"/>
    </location>
</feature>
<dbReference type="OrthoDB" id="7871457at2759"/>
<dbReference type="InterPro" id="IPR014716">
    <property type="entry name" value="Fibrinogen_a/b/g_C_1"/>
</dbReference>
<dbReference type="Proteomes" id="UP000269221">
    <property type="component" value="Unassembled WGS sequence"/>
</dbReference>
<feature type="compositionally biased region" description="Low complexity" evidence="1">
    <location>
        <begin position="81"/>
        <end position="96"/>
    </location>
</feature>
<dbReference type="SMART" id="SM00186">
    <property type="entry name" value="FBG"/>
    <property type="match status" value="1"/>
</dbReference>
<dbReference type="PANTHER" id="PTHR19143">
    <property type="entry name" value="FIBRINOGEN/TENASCIN/ANGIOPOEITIN"/>
    <property type="match status" value="1"/>
</dbReference>
<name>A0A3M0J0E7_HIRRU</name>